<dbReference type="Proteomes" id="UP000008068">
    <property type="component" value="Unassembled WGS sequence"/>
</dbReference>
<evidence type="ECO:0000313" key="2">
    <source>
        <dbReference type="EMBL" id="EGT53980.1"/>
    </source>
</evidence>
<dbReference type="eggNOG" id="ENOG502TKA1">
    <property type="taxonomic scope" value="Eukaryota"/>
</dbReference>
<evidence type="ECO:0000313" key="3">
    <source>
        <dbReference type="Proteomes" id="UP000008068"/>
    </source>
</evidence>
<accession>G0N6X4</accession>
<dbReference type="AlphaFoldDB" id="G0N6X4"/>
<sequence>MEEYTPLILDEFFIKNCIQYEYLKNPESPRQAFKNISEMLISDIVRSDVQWRGDGIRVTPEPDLPPPEYFEPGPLFPKPDPESSDDTPVTNIDDYEDEEEEEKKEEPKPEPQNPDEEEEDVQPGKRRQVVVDSTDSARTSIETTSPRSIFDDLVKPDDIDVDSDDSMIEFPIGSSYTLWKEDEEDCWMNGIPLGLILAWYAKAPEWCGFDEWPSTRRHKVLLSELRMWAFNFFRLNFTQPSETGPLQQPFNQVKVVIDHSKIKIILSDSTKNAENLKFEYWEDEKGSLVWYNDSVRFIEGFHFETLAANEFLHIANWALSFEFLKPMINLEKLEFDIEDHHKWSPPHYPSPDFYRKIKRFILNLEKKEGMPAHFLYVKHYSFKLYRFKKWNHLMIPLKFLSPNCIEEITIKIWDDSHLKRSKRRYTKYLDYLDRNGPWKSAKRLNIQDPYLEGFLPDIQNFREVNMWNVTPEVLEKMRKIFGKRVPKPKAISVKMGYTKELKKFGILKK</sequence>
<dbReference type="HOGENOM" id="CLU_535556_0_0_1"/>
<feature type="compositionally biased region" description="Pro residues" evidence="1">
    <location>
        <begin position="62"/>
        <end position="78"/>
    </location>
</feature>
<feature type="compositionally biased region" description="Polar residues" evidence="1">
    <location>
        <begin position="131"/>
        <end position="144"/>
    </location>
</feature>
<evidence type="ECO:0008006" key="4">
    <source>
        <dbReference type="Google" id="ProtNLM"/>
    </source>
</evidence>
<gene>
    <name evidence="2" type="ORF">CAEBREN_21741</name>
</gene>
<dbReference type="EMBL" id="GL379845">
    <property type="protein sequence ID" value="EGT53980.1"/>
    <property type="molecule type" value="Genomic_DNA"/>
</dbReference>
<feature type="compositionally biased region" description="Acidic residues" evidence="1">
    <location>
        <begin position="93"/>
        <end position="103"/>
    </location>
</feature>
<keyword evidence="3" id="KW-1185">Reference proteome</keyword>
<feature type="region of interest" description="Disordered" evidence="1">
    <location>
        <begin position="55"/>
        <end position="144"/>
    </location>
</feature>
<reference evidence="3" key="1">
    <citation type="submission" date="2011-07" db="EMBL/GenBank/DDBJ databases">
        <authorList>
            <consortium name="Caenorhabditis brenneri Sequencing and Analysis Consortium"/>
            <person name="Wilson R.K."/>
        </authorList>
    </citation>
    <scope>NUCLEOTIDE SEQUENCE [LARGE SCALE GENOMIC DNA]</scope>
    <source>
        <strain evidence="3">PB2801</strain>
    </source>
</reference>
<dbReference type="InParanoid" id="G0N6X4"/>
<name>G0N6X4_CAEBE</name>
<organism evidence="3">
    <name type="scientific">Caenorhabditis brenneri</name>
    <name type="common">Nematode worm</name>
    <dbReference type="NCBI Taxonomy" id="135651"/>
    <lineage>
        <taxon>Eukaryota</taxon>
        <taxon>Metazoa</taxon>
        <taxon>Ecdysozoa</taxon>
        <taxon>Nematoda</taxon>
        <taxon>Chromadorea</taxon>
        <taxon>Rhabditida</taxon>
        <taxon>Rhabditina</taxon>
        <taxon>Rhabditomorpha</taxon>
        <taxon>Rhabditoidea</taxon>
        <taxon>Rhabditidae</taxon>
        <taxon>Peloderinae</taxon>
        <taxon>Caenorhabditis</taxon>
    </lineage>
</organism>
<protein>
    <recommendedName>
        <fullName evidence="4">DUF38 domain-containing protein</fullName>
    </recommendedName>
</protein>
<evidence type="ECO:0000256" key="1">
    <source>
        <dbReference type="SAM" id="MobiDB-lite"/>
    </source>
</evidence>
<proteinExistence type="predicted"/>